<name>A0ABS9Z123_9HYPH</name>
<protein>
    <submittedName>
        <fullName evidence="2">DUF2924 domain-containing protein</fullName>
    </submittedName>
</protein>
<feature type="region of interest" description="Disordered" evidence="1">
    <location>
        <begin position="157"/>
        <end position="199"/>
    </location>
</feature>
<feature type="compositionally biased region" description="Low complexity" evidence="1">
    <location>
        <begin position="157"/>
        <end position="171"/>
    </location>
</feature>
<proteinExistence type="predicted"/>
<gene>
    <name evidence="2" type="ORF">K2U94_00750</name>
</gene>
<dbReference type="Proteomes" id="UP001139104">
    <property type="component" value="Unassembled WGS sequence"/>
</dbReference>
<organism evidence="2 3">
    <name type="scientific">Candidatus Rhodoblastus alkanivorans</name>
    <dbReference type="NCBI Taxonomy" id="2954117"/>
    <lineage>
        <taxon>Bacteria</taxon>
        <taxon>Pseudomonadati</taxon>
        <taxon>Pseudomonadota</taxon>
        <taxon>Alphaproteobacteria</taxon>
        <taxon>Hyphomicrobiales</taxon>
        <taxon>Rhodoblastaceae</taxon>
        <taxon>Rhodoblastus</taxon>
    </lineage>
</organism>
<evidence type="ECO:0000256" key="1">
    <source>
        <dbReference type="SAM" id="MobiDB-lite"/>
    </source>
</evidence>
<dbReference type="EMBL" id="JAIVFP010000001">
    <property type="protein sequence ID" value="MCI4681313.1"/>
    <property type="molecule type" value="Genomic_DNA"/>
</dbReference>
<dbReference type="InterPro" id="IPR021322">
    <property type="entry name" value="DUF2924"/>
</dbReference>
<sequence>MPDHEQIVRPVAEPADDVEKAIARVAAMNIAELRSEWLKTFGSEPPRPFSKDLLARAIAYRMQEDAYGGLNPFTARLLRSLLKRGAEPPRRVKIGSVIVREHKGVLHEVLVTPEGFCWRGKTFGSLSIIAKKITGTSWNGPRFFGLRAKESAGSNASGVAAGLDGGADNALPLNDPRVGKRSGRQSSVRMALPKSGGAP</sequence>
<dbReference type="Pfam" id="PF11149">
    <property type="entry name" value="DUF2924"/>
    <property type="match status" value="1"/>
</dbReference>
<dbReference type="RefSeq" id="WP_272884830.1">
    <property type="nucleotide sequence ID" value="NZ_JAIVFK010000008.1"/>
</dbReference>
<reference evidence="2" key="1">
    <citation type="journal article" date="2022" name="ISME J.">
        <title>Identification of active gaseous-alkane degraders at natural gas seeps.</title>
        <authorList>
            <person name="Farhan Ul Haque M."/>
            <person name="Hernandez M."/>
            <person name="Crombie A.T."/>
            <person name="Murrell J.C."/>
        </authorList>
    </citation>
    <scope>NUCLEOTIDE SEQUENCE</scope>
    <source>
        <strain evidence="2">PC2</strain>
    </source>
</reference>
<keyword evidence="3" id="KW-1185">Reference proteome</keyword>
<evidence type="ECO:0000313" key="2">
    <source>
        <dbReference type="EMBL" id="MCI4681313.1"/>
    </source>
</evidence>
<evidence type="ECO:0000313" key="3">
    <source>
        <dbReference type="Proteomes" id="UP001139104"/>
    </source>
</evidence>
<accession>A0ABS9Z123</accession>
<comment type="caution">
    <text evidence="2">The sequence shown here is derived from an EMBL/GenBank/DDBJ whole genome shotgun (WGS) entry which is preliminary data.</text>
</comment>